<evidence type="ECO:0000313" key="1">
    <source>
        <dbReference type="EMBL" id="CAK9249598.1"/>
    </source>
</evidence>
<dbReference type="Proteomes" id="UP001497444">
    <property type="component" value="Unassembled WGS sequence"/>
</dbReference>
<comment type="caution">
    <text evidence="1">The sequence shown here is derived from an EMBL/GenBank/DDBJ whole genome shotgun (WGS) entry which is preliminary data.</text>
</comment>
<gene>
    <name evidence="1" type="ORF">CSSPJE1EN1_LOCUS24976</name>
</gene>
<sequence length="126" mass="14836">MTTRHKLRLELQAAVDYVFANRRMSEEMLDPRKTNTLGQGYDILPGGLYDKANRSGDHSLLRHFNAAHNLFVEHVHLGWRKTNEEGRMTPEEATFFYVVALEDLIDRLQDPEDLLDQQELRRIWEL</sequence>
<evidence type="ECO:0000313" key="2">
    <source>
        <dbReference type="Proteomes" id="UP001497444"/>
    </source>
</evidence>
<protein>
    <recommendedName>
        <fullName evidence="3">HNH endonuclease</fullName>
    </recommendedName>
</protein>
<organism evidence="1 2">
    <name type="scientific">Sphagnum jensenii</name>
    <dbReference type="NCBI Taxonomy" id="128206"/>
    <lineage>
        <taxon>Eukaryota</taxon>
        <taxon>Viridiplantae</taxon>
        <taxon>Streptophyta</taxon>
        <taxon>Embryophyta</taxon>
        <taxon>Bryophyta</taxon>
        <taxon>Sphagnophytina</taxon>
        <taxon>Sphagnopsida</taxon>
        <taxon>Sphagnales</taxon>
        <taxon>Sphagnaceae</taxon>
        <taxon>Sphagnum</taxon>
    </lineage>
</organism>
<dbReference type="EMBL" id="CAXAQS010000008">
    <property type="protein sequence ID" value="CAK9249598.1"/>
    <property type="molecule type" value="Genomic_DNA"/>
</dbReference>
<keyword evidence="2" id="KW-1185">Reference proteome</keyword>
<accession>A0ABP0V6Q3</accession>
<evidence type="ECO:0008006" key="3">
    <source>
        <dbReference type="Google" id="ProtNLM"/>
    </source>
</evidence>
<reference evidence="1" key="1">
    <citation type="submission" date="2024-02" db="EMBL/GenBank/DDBJ databases">
        <authorList>
            <consortium name="ELIXIR-Norway"/>
            <consortium name="Elixir Norway"/>
        </authorList>
    </citation>
    <scope>NUCLEOTIDE SEQUENCE</scope>
</reference>
<name>A0ABP0V6Q3_9BRYO</name>
<proteinExistence type="predicted"/>